<dbReference type="EMBL" id="CP006880">
    <property type="protein sequence ID" value="AJD46193.1"/>
    <property type="molecule type" value="Genomic_DNA"/>
</dbReference>
<gene>
    <name evidence="1" type="ORF">RGR602_PC02173</name>
</gene>
<dbReference type="CDD" id="cd02440">
    <property type="entry name" value="AdoMet_MTases"/>
    <property type="match status" value="1"/>
</dbReference>
<proteinExistence type="predicted"/>
<sequence>MNRFQTALDGVSLVTPDLIAGSSKLSDSGYLQERFIEGRAELAVLLSLSEQQFQNRLPAAEIVRDLTTRLSDLRQKLPSSVWQRLTPIAREHPVAAHLLEDPLTRWSFEKPRGYSGDAQLLDFIYEHPSMSPAIEQASALGRDVYAYTKQASSSVAVRERRNLLTAKVDAIASARPGDTEILTIAAGHLREADQSKALQDGAISRWVALDQDPLSVGSVARDFAGSPVEAINGSVRTLLSRSQQLGRFDFIYAAGLYDYLAHNVAVKLTERCLQMLKPGGQFLFANFARDIHVEGYMETFMNWALLWRSESEMWSIIGGLPNQDRFDAKVEFGENRNVLYAILQT</sequence>
<organism evidence="1 2">
    <name type="scientific">Rhizobium gallicum bv. gallicum R602sp</name>
    <dbReference type="NCBI Taxonomy" id="1041138"/>
    <lineage>
        <taxon>Bacteria</taxon>
        <taxon>Pseudomonadati</taxon>
        <taxon>Pseudomonadota</taxon>
        <taxon>Alphaproteobacteria</taxon>
        <taxon>Hyphomicrobiales</taxon>
        <taxon>Rhizobiaceae</taxon>
        <taxon>Rhizobium/Agrobacterium group</taxon>
        <taxon>Rhizobium</taxon>
    </lineage>
</organism>
<dbReference type="GO" id="GO:0032259">
    <property type="term" value="P:methylation"/>
    <property type="evidence" value="ECO:0007669"/>
    <property type="project" value="UniProtKB-KW"/>
</dbReference>
<protein>
    <submittedName>
        <fullName evidence="1">SAM-dependent methyltransferase protein</fullName>
    </submittedName>
</protein>
<keyword evidence="1" id="KW-0808">Transferase</keyword>
<evidence type="ECO:0000313" key="1">
    <source>
        <dbReference type="EMBL" id="AJD46193.1"/>
    </source>
</evidence>
<dbReference type="InterPro" id="IPR029063">
    <property type="entry name" value="SAM-dependent_MTases_sf"/>
</dbReference>
<keyword evidence="1" id="KW-0614">Plasmid</keyword>
<keyword evidence="1" id="KW-0489">Methyltransferase</keyword>
<name>A0A0B4XHW5_9HYPH</name>
<reference evidence="1 2" key="1">
    <citation type="submission" date="2013-11" db="EMBL/GenBank/DDBJ databases">
        <title>Complete genome sequence of Rhizobium gallicum bv. gallicum R602.</title>
        <authorList>
            <person name="Bustos P."/>
            <person name="Santamaria R.I."/>
            <person name="Lozano L."/>
            <person name="Acosta J.L."/>
            <person name="Ormeno-Orrillo E."/>
            <person name="Rogel M.A."/>
            <person name="Romero D."/>
            <person name="Cevallos M.A."/>
            <person name="Martinez-Romero E."/>
            <person name="Gonzalez V."/>
        </authorList>
    </citation>
    <scope>NUCLEOTIDE SEQUENCE [LARGE SCALE GENOMIC DNA]</scope>
    <source>
        <strain evidence="1 2">R602</strain>
        <plasmid evidence="1 2">pRgalR602c</plasmid>
    </source>
</reference>
<dbReference type="RefSeq" id="WP_040116232.1">
    <property type="nucleotide sequence ID" value="NZ_CP006880.1"/>
</dbReference>
<dbReference type="AlphaFoldDB" id="A0A0B4XHW5"/>
<keyword evidence="2" id="KW-1185">Reference proteome</keyword>
<dbReference type="KEGG" id="rga:RGR602_PC02173"/>
<accession>A0A0B4XHW5</accession>
<evidence type="ECO:0000313" key="2">
    <source>
        <dbReference type="Proteomes" id="UP000031368"/>
    </source>
</evidence>
<dbReference type="SUPFAM" id="SSF53335">
    <property type="entry name" value="S-adenosyl-L-methionine-dependent methyltransferases"/>
    <property type="match status" value="1"/>
</dbReference>
<dbReference type="Proteomes" id="UP000031368">
    <property type="component" value="Plasmid pRgalR602c"/>
</dbReference>
<dbReference type="Gene3D" id="3.40.50.150">
    <property type="entry name" value="Vaccinia Virus protein VP39"/>
    <property type="match status" value="1"/>
</dbReference>
<dbReference type="HOGENOM" id="CLU_064473_0_0_5"/>
<geneLocation type="plasmid" evidence="1 2">
    <name>pRgalR602c</name>
</geneLocation>
<dbReference type="GO" id="GO:0008168">
    <property type="term" value="F:methyltransferase activity"/>
    <property type="evidence" value="ECO:0007669"/>
    <property type="project" value="UniProtKB-KW"/>
</dbReference>